<dbReference type="HOGENOM" id="CLU_1305657_0_0_1"/>
<dbReference type="EMBL" id="AMBO01000294">
    <property type="protein sequence ID" value="EKD02274.1"/>
    <property type="molecule type" value="Genomic_DNA"/>
</dbReference>
<feature type="region of interest" description="Disordered" evidence="1">
    <location>
        <begin position="1"/>
        <end position="20"/>
    </location>
</feature>
<dbReference type="Proteomes" id="UP000006757">
    <property type="component" value="Unassembled WGS sequence"/>
</dbReference>
<comment type="caution">
    <text evidence="2">The sequence shown here is derived from an EMBL/GenBank/DDBJ whole genome shotgun (WGS) entry which is preliminary data.</text>
</comment>
<gene>
    <name evidence="2" type="ORF">A1Q2_03421</name>
</gene>
<reference evidence="2 3" key="1">
    <citation type="journal article" date="2012" name="Eukaryot. Cell">
        <title>Genome sequence of the Trichosporon asahii environmental strain CBS 8904.</title>
        <authorList>
            <person name="Yang R.Y."/>
            <person name="Li H.T."/>
            <person name="Zhu H."/>
            <person name="Zhou G.P."/>
            <person name="Wang M."/>
            <person name="Wang L."/>
        </authorList>
    </citation>
    <scope>NUCLEOTIDE SEQUENCE [LARGE SCALE GENOMIC DNA]</scope>
    <source>
        <strain evidence="2 3">CBS 8904</strain>
    </source>
</reference>
<sequence length="212" mass="23369">MRSPELATANSTEKRTGGKTLRKFLALEASAGNPLSKYLFRGPDPGPEPPREFPCRSWRFTEGRGDLGSVELRVGVACHTASRDWATAEAEGQDAVDGLSDTTVTLAIADKAMELLYQATTKRSNLPSLEEIEGKIVSVLDLLYVRHEDARSAWLDHPREVPFDLGPYADVHEAVTRKVYRLYGDCSQEPYILASRGGKIVQIPIAEDTPLQ</sequence>
<dbReference type="AlphaFoldDB" id="K1WMC2"/>
<keyword evidence="3" id="KW-1185">Reference proteome</keyword>
<proteinExistence type="predicted"/>
<accession>K1WMC2</accession>
<organism evidence="2 3">
    <name type="scientific">Trichosporon asahii var. asahii (strain CBS 8904)</name>
    <name type="common">Yeast</name>
    <dbReference type="NCBI Taxonomy" id="1220162"/>
    <lineage>
        <taxon>Eukaryota</taxon>
        <taxon>Fungi</taxon>
        <taxon>Dikarya</taxon>
        <taxon>Basidiomycota</taxon>
        <taxon>Agaricomycotina</taxon>
        <taxon>Tremellomycetes</taxon>
        <taxon>Trichosporonales</taxon>
        <taxon>Trichosporonaceae</taxon>
        <taxon>Trichosporon</taxon>
    </lineage>
</organism>
<evidence type="ECO:0000256" key="1">
    <source>
        <dbReference type="SAM" id="MobiDB-lite"/>
    </source>
</evidence>
<dbReference type="InParanoid" id="K1WMC2"/>
<name>K1WMC2_TRIAC</name>
<protein>
    <submittedName>
        <fullName evidence="2">Uncharacterized protein</fullName>
    </submittedName>
</protein>
<evidence type="ECO:0000313" key="2">
    <source>
        <dbReference type="EMBL" id="EKD02274.1"/>
    </source>
</evidence>
<evidence type="ECO:0000313" key="3">
    <source>
        <dbReference type="Proteomes" id="UP000006757"/>
    </source>
</evidence>